<keyword evidence="1" id="KW-1133">Transmembrane helix</keyword>
<dbReference type="VEuPathDB" id="VectorBase:RPRC002021"/>
<keyword evidence="1" id="KW-0472">Membrane</keyword>
<dbReference type="EMBL" id="GHKJ01000988">
    <property type="protein sequence ID" value="MOY46018.1"/>
    <property type="molecule type" value="Transcribed_RNA"/>
</dbReference>
<name>A0A4P6D8H8_RHOPR</name>
<feature type="transmembrane region" description="Helical" evidence="1">
    <location>
        <begin position="7"/>
        <end position="28"/>
    </location>
</feature>
<evidence type="ECO:0000313" key="2">
    <source>
        <dbReference type="EMBL" id="MOY46018.1"/>
    </source>
</evidence>
<organism evidence="2">
    <name type="scientific">Rhodnius prolixus</name>
    <name type="common">Triatomid bug</name>
    <dbReference type="NCBI Taxonomy" id="13249"/>
    <lineage>
        <taxon>Eukaryota</taxon>
        <taxon>Metazoa</taxon>
        <taxon>Ecdysozoa</taxon>
        <taxon>Arthropoda</taxon>
        <taxon>Hexapoda</taxon>
        <taxon>Insecta</taxon>
        <taxon>Pterygota</taxon>
        <taxon>Neoptera</taxon>
        <taxon>Paraneoptera</taxon>
        <taxon>Hemiptera</taxon>
        <taxon>Heteroptera</taxon>
        <taxon>Panheteroptera</taxon>
        <taxon>Cimicomorpha</taxon>
        <taxon>Reduviidae</taxon>
        <taxon>Triatominae</taxon>
        <taxon>Rhodnius</taxon>
    </lineage>
</organism>
<protein>
    <submittedName>
        <fullName evidence="2">Protein panstrongylus lignarius</fullName>
    </submittedName>
</protein>
<feature type="transmembrane region" description="Helical" evidence="1">
    <location>
        <begin position="126"/>
        <end position="147"/>
    </location>
</feature>
<reference evidence="2" key="1">
    <citation type="submission" date="2019-04" db="EMBL/GenBank/DDBJ databases">
        <title>Analysis of the testis transcriptome of the Chagas disease vector Rhodnius prolixus.</title>
        <authorList>
            <person name="Cesar J."/>
            <person name="Ribeiro J.M."/>
            <person name="Pereira M.H."/>
            <person name="Araujo R.N."/>
            <person name="Gontijo N.F."/>
            <person name="Pessoa G."/>
            <person name="Sant'Anna M.V."/>
            <person name="Sorgine M.H."/>
            <person name="Majerowicz D."/>
            <person name="Carvalho A.B."/>
            <person name="Braz G."/>
            <person name="Mesquita R."/>
            <person name="Lagerblad P.O."/>
            <person name="Koerich L.B."/>
        </authorList>
    </citation>
    <scope>NUCLEOTIDE SEQUENCE</scope>
</reference>
<proteinExistence type="predicted"/>
<dbReference type="AlphaFoldDB" id="A0A4P6D8H8"/>
<evidence type="ECO:0000256" key="1">
    <source>
        <dbReference type="SAM" id="Phobius"/>
    </source>
</evidence>
<accession>A0A4P6D8H8</accession>
<sequence>MHRSASVACAQVTTVILHFMMVTYNTGWIVTDLICHLPSIIFLIGVTAVLRICQLVPFRFLVGLHELHQFTLQYLTSLLALNICLHGIWFNIETFISFILPRLLDHLVSFNTGQLWFGFIEIQEKMWTTMLLLLVSTSFLAMITPFIHKYERSLGKKNRYNYDMYLALYGHN</sequence>
<keyword evidence="1" id="KW-0812">Transmembrane</keyword>
<feature type="transmembrane region" description="Helical" evidence="1">
    <location>
        <begin position="74"/>
        <end position="100"/>
    </location>
</feature>